<dbReference type="InterPro" id="IPR013087">
    <property type="entry name" value="Znf_C2H2_type"/>
</dbReference>
<keyword evidence="4" id="KW-1185">Reference proteome</keyword>
<feature type="region of interest" description="Disordered" evidence="1">
    <location>
        <begin position="774"/>
        <end position="801"/>
    </location>
</feature>
<dbReference type="SUPFAM" id="SSF57667">
    <property type="entry name" value="beta-beta-alpha zinc fingers"/>
    <property type="match status" value="1"/>
</dbReference>
<dbReference type="GeneID" id="87879629"/>
<dbReference type="InterPro" id="IPR057218">
    <property type="entry name" value="DUF7896"/>
</dbReference>
<dbReference type="RefSeq" id="XP_062696049.1">
    <property type="nucleotide sequence ID" value="XM_062842007.1"/>
</dbReference>
<feature type="region of interest" description="Disordered" evidence="1">
    <location>
        <begin position="1228"/>
        <end position="1303"/>
    </location>
</feature>
<feature type="compositionally biased region" description="Polar residues" evidence="1">
    <location>
        <begin position="1072"/>
        <end position="1081"/>
    </location>
</feature>
<dbReference type="Pfam" id="PF25438">
    <property type="entry name" value="DUF7896"/>
    <property type="match status" value="1"/>
</dbReference>
<feature type="compositionally biased region" description="Basic and acidic residues" evidence="1">
    <location>
        <begin position="776"/>
        <end position="785"/>
    </location>
</feature>
<feature type="domain" description="C2H2-type" evidence="2">
    <location>
        <begin position="1196"/>
        <end position="1216"/>
    </location>
</feature>
<feature type="domain" description="C2H2-type" evidence="2">
    <location>
        <begin position="253"/>
        <end position="280"/>
    </location>
</feature>
<feature type="domain" description="C2H2-type" evidence="2">
    <location>
        <begin position="1109"/>
        <end position="1136"/>
    </location>
</feature>
<proteinExistence type="predicted"/>
<feature type="compositionally biased region" description="Basic and acidic residues" evidence="1">
    <location>
        <begin position="1378"/>
        <end position="1388"/>
    </location>
</feature>
<feature type="compositionally biased region" description="Pro residues" evidence="1">
    <location>
        <begin position="1015"/>
        <end position="1034"/>
    </location>
</feature>
<dbReference type="PANTHER" id="PTHR42031:SF1">
    <property type="entry name" value="KEY LIME PATHOGENICITY PROTEIN"/>
    <property type="match status" value="1"/>
</dbReference>
<feature type="region of interest" description="Disordered" evidence="1">
    <location>
        <begin position="1"/>
        <end position="110"/>
    </location>
</feature>
<organism evidence="3 4">
    <name type="scientific">Neurospora hispaniola</name>
    <dbReference type="NCBI Taxonomy" id="588809"/>
    <lineage>
        <taxon>Eukaryota</taxon>
        <taxon>Fungi</taxon>
        <taxon>Dikarya</taxon>
        <taxon>Ascomycota</taxon>
        <taxon>Pezizomycotina</taxon>
        <taxon>Sordariomycetes</taxon>
        <taxon>Sordariomycetidae</taxon>
        <taxon>Sordariales</taxon>
        <taxon>Sordariaceae</taxon>
        <taxon>Neurospora</taxon>
    </lineage>
</organism>
<accession>A0AAJ0MU85</accession>
<evidence type="ECO:0000313" key="4">
    <source>
        <dbReference type="Proteomes" id="UP001285908"/>
    </source>
</evidence>
<feature type="compositionally biased region" description="Basic and acidic residues" evidence="1">
    <location>
        <begin position="1254"/>
        <end position="1267"/>
    </location>
</feature>
<sequence>MATEHIAPPPPPAPAQPVQSPALSRPDHRHSLTAPPPPPPPSVLAPPPGPGPGPGHSPATGTGPGSVAASVAAPQQVAHPHSHAHPHAHTHAHPHPSAPPPSSVPYGSSLDPAIKHLLDQQAEIQAKLAALLPQKYGPNIKVELDMLRHKYRVLRAYADENLLSDKIPVLSDIEEARSLQYQCECIESACLEHGVDLGDPRFVDVLKYAFYRDQAPEGYAAWLDRNLSHYDPVCKAVRLRDSLPLAFRQHHSHKCWDERCTHYIYGYPHPDDRDQHVKEHAAVYKRDSGLSFGGTPPMIFPEPLSASYNGEYHKPPSSYHHLPRPNSGLQLAPLATSSQPKDHREALKSYSFVPEKPPGPPRGSVDSEVDPLLPPLKRSRVGQPRLESIGELRLLRENGPCLRCRTMKKSCDSNDPCAFCPDMASSPNNDFWGALGCFRGSLSNLTDIMLPAYLSPRQMQTPMTSPLAIRRSMNEFLDRGYAVGPDVTNMVKAHLDFNDRFWWTDDLSNLPLANPTLASFSQEPVERSPPVLNVLASSWNLNGTMYNFWKLLHLSGSISDGRMHEVTTYPVLYRAKLLLRETLFYDFQQPEPAIHGEMTSPGSHVVFDDVDTCGRFRVLYNCMTQFLQAFEAQTMRPTIPDPRSWLALFYSLCIFSVVRTLLVDRMAQSRITSPSQQGVPAMHAVYKALVSVFTWSAPMLLDGSDIEMSHGDRELLTSAATILERGTWTERGIATTKDFLMYLGSGEIEGSYFNGFLKQRSPAKPGSFLLPPITRSGEDARKPLPDTRSIANPWHSRISTQPEKEPFSYNVFTGESDRILTSQVMEAGRRHTVAESPTYMRGGGRGPTSPIAAARIRSSYQRPPLRRVYCTKCNEYPEGFRGEHELRRHNDAKHAALVKRWVCTEPHEPGSPLPVVPLAKCKACVTQKRYGAYYNAAAHLRRAHFNPHRGGKASGDWPPMAILKDWMREVRQSIDIQDQDDASSGEDETQDYKSMHDFMSPTEQHAPVLEIPRLAPAPPPPPPPSQPHHGPPLLMPSVDRLGATGPPQLVMQGGQGVFLAPNPGLKADESSHPPSATSSARNRCPIPECGRVFKDLTAHMLTHMEERPEKCPIESCEYHIKGFARKYDKNRHALTHYKGTMVCPFCPGAGTAYEKAFNRADVFKRHLTAVHNVEQTPPNSRKLILTTGGRSGGVGARCSICQSQFATAQEFYEHLDDCVLNVIVPSTPKTAGSSSATTRKDSLATKTPTTASTDKGKELDIELEMHRRRESAHALPPPPHIQTLPRDHPEPEPIKQQGLSARDAQNLKLVADSVLENEAMLASIGRDAPEQEIAGSEIQAPLPQPPSEAYLPPSSSYLPRQVSVTEPTLENQIVPSKGQEERIDREMGDADGNLSKEPQSTGTPSAATSYVEAMRLRRSPEVTLGSPLPTDEMKTD</sequence>
<dbReference type="SMART" id="SM00355">
    <property type="entry name" value="ZnF_C2H2"/>
    <property type="match status" value="7"/>
</dbReference>
<feature type="compositionally biased region" description="Polar residues" evidence="1">
    <location>
        <begin position="1396"/>
        <end position="1408"/>
    </location>
</feature>
<reference evidence="3 4" key="1">
    <citation type="journal article" date="2023" name="Mol. Phylogenet. Evol.">
        <title>Genome-scale phylogeny and comparative genomics of the fungal order Sordariales.</title>
        <authorList>
            <person name="Hensen N."/>
            <person name="Bonometti L."/>
            <person name="Westerberg I."/>
            <person name="Brannstrom I.O."/>
            <person name="Guillou S."/>
            <person name="Cros-Aarteil S."/>
            <person name="Calhoun S."/>
            <person name="Haridas S."/>
            <person name="Kuo A."/>
            <person name="Mondo S."/>
            <person name="Pangilinan J."/>
            <person name="Riley R."/>
            <person name="LaButti K."/>
            <person name="Andreopoulos B."/>
            <person name="Lipzen A."/>
            <person name="Chen C."/>
            <person name="Yan M."/>
            <person name="Daum C."/>
            <person name="Ng V."/>
            <person name="Clum A."/>
            <person name="Steindorff A."/>
            <person name="Ohm R.A."/>
            <person name="Martin F."/>
            <person name="Silar P."/>
            <person name="Natvig D.O."/>
            <person name="Lalanne C."/>
            <person name="Gautier V."/>
            <person name="Ament-Velasquez S.L."/>
            <person name="Kruys A."/>
            <person name="Hutchinson M.I."/>
            <person name="Powell A.J."/>
            <person name="Barry K."/>
            <person name="Miller A.N."/>
            <person name="Grigoriev I.V."/>
            <person name="Debuchy R."/>
            <person name="Gladieux P."/>
            <person name="Hiltunen Thoren M."/>
            <person name="Johannesson H."/>
        </authorList>
    </citation>
    <scope>NUCLEOTIDE SEQUENCE [LARGE SCALE GENOMIC DNA]</scope>
    <source>
        <strain evidence="3 4">FGSC 10403</strain>
    </source>
</reference>
<feature type="compositionally biased region" description="Polar residues" evidence="1">
    <location>
        <begin position="1228"/>
        <end position="1237"/>
    </location>
</feature>
<gene>
    <name evidence="3" type="ORF">B0T23DRAFT_93781</name>
</gene>
<dbReference type="InterPro" id="IPR036236">
    <property type="entry name" value="Znf_C2H2_sf"/>
</dbReference>
<feature type="compositionally biased region" description="Low complexity" evidence="1">
    <location>
        <begin position="56"/>
        <end position="79"/>
    </location>
</feature>
<feature type="compositionally biased region" description="Pro residues" evidence="1">
    <location>
        <begin position="34"/>
        <end position="55"/>
    </location>
</feature>
<feature type="domain" description="C2H2-type" evidence="2">
    <location>
        <begin position="868"/>
        <end position="894"/>
    </location>
</feature>
<dbReference type="PANTHER" id="PTHR42031">
    <property type="entry name" value="KEY LIME PATHOGENICITY PROTEIN"/>
    <property type="match status" value="1"/>
</dbReference>
<feature type="domain" description="C2H2-type" evidence="2">
    <location>
        <begin position="1141"/>
        <end position="1171"/>
    </location>
</feature>
<evidence type="ECO:0000259" key="2">
    <source>
        <dbReference type="SMART" id="SM00355"/>
    </source>
</evidence>
<dbReference type="Gene3D" id="3.30.160.60">
    <property type="entry name" value="Classic Zinc Finger"/>
    <property type="match status" value="1"/>
</dbReference>
<feature type="domain" description="C2H2-type" evidence="2">
    <location>
        <begin position="919"/>
        <end position="944"/>
    </location>
</feature>
<feature type="region of interest" description="Disordered" evidence="1">
    <location>
        <begin position="1373"/>
        <end position="1436"/>
    </location>
</feature>
<feature type="compositionally biased region" description="Polar residues" evidence="1">
    <location>
        <begin position="1244"/>
        <end position="1253"/>
    </location>
</feature>
<feature type="region of interest" description="Disordered" evidence="1">
    <location>
        <begin position="315"/>
        <end position="378"/>
    </location>
</feature>
<evidence type="ECO:0000313" key="3">
    <source>
        <dbReference type="EMBL" id="KAK3497785.1"/>
    </source>
</evidence>
<name>A0AAJ0MU85_9PEZI</name>
<feature type="compositionally biased region" description="Basic residues" evidence="1">
    <location>
        <begin position="80"/>
        <end position="94"/>
    </location>
</feature>
<evidence type="ECO:0000256" key="1">
    <source>
        <dbReference type="SAM" id="MobiDB-lite"/>
    </source>
</evidence>
<dbReference type="EMBL" id="JAULSX010000002">
    <property type="protein sequence ID" value="KAK3497785.1"/>
    <property type="molecule type" value="Genomic_DNA"/>
</dbReference>
<protein>
    <recommendedName>
        <fullName evidence="2">C2H2-type domain-containing protein</fullName>
    </recommendedName>
</protein>
<comment type="caution">
    <text evidence="3">The sequence shown here is derived from an EMBL/GenBank/DDBJ whole genome shotgun (WGS) entry which is preliminary data.</text>
</comment>
<feature type="domain" description="C2H2-type" evidence="2">
    <location>
        <begin position="1082"/>
        <end position="1103"/>
    </location>
</feature>
<dbReference type="Proteomes" id="UP001285908">
    <property type="component" value="Unassembled WGS sequence"/>
</dbReference>
<feature type="region of interest" description="Disordered" evidence="1">
    <location>
        <begin position="1012"/>
        <end position="1083"/>
    </location>
</feature>